<evidence type="ECO:0000256" key="1">
    <source>
        <dbReference type="SAM" id="MobiDB-lite"/>
    </source>
</evidence>
<organism evidence="4 5">
    <name type="scientific">Acidiphilium rubrum</name>
    <dbReference type="NCBI Taxonomy" id="526"/>
    <lineage>
        <taxon>Bacteria</taxon>
        <taxon>Pseudomonadati</taxon>
        <taxon>Pseudomonadota</taxon>
        <taxon>Alphaproteobacteria</taxon>
        <taxon>Acetobacterales</taxon>
        <taxon>Acidocellaceae</taxon>
        <taxon>Acidiphilium</taxon>
    </lineage>
</organism>
<reference evidence="4 5" key="1">
    <citation type="submission" date="2017-01" db="EMBL/GenBank/DDBJ databases">
        <authorList>
            <person name="Varghese N."/>
            <person name="Submissions S."/>
        </authorList>
    </citation>
    <scope>NUCLEOTIDE SEQUENCE [LARGE SCALE GENOMIC DNA]</scope>
    <source>
        <strain evidence="4 5">ATCC 35905</strain>
    </source>
</reference>
<feature type="transmembrane region" description="Helical" evidence="2">
    <location>
        <begin position="46"/>
        <end position="65"/>
    </location>
</feature>
<keyword evidence="5" id="KW-1185">Reference proteome</keyword>
<proteinExistence type="predicted"/>
<dbReference type="EMBL" id="FTNE01000001">
    <property type="protein sequence ID" value="SIQ08160.1"/>
    <property type="molecule type" value="Genomic_DNA"/>
</dbReference>
<comment type="caution">
    <text evidence="4">The sequence shown here is derived from an EMBL/GenBank/DDBJ whole genome shotgun (WGS) entry which is preliminary data.</text>
</comment>
<accession>A0A8G2FCQ8</accession>
<evidence type="ECO:0000313" key="5">
    <source>
        <dbReference type="Proteomes" id="UP000186308"/>
    </source>
</evidence>
<feature type="domain" description="Phage shock protein PspC N-terminal" evidence="3">
    <location>
        <begin position="16"/>
        <end position="65"/>
    </location>
</feature>
<keyword evidence="2" id="KW-1133">Transmembrane helix</keyword>
<dbReference type="AlphaFoldDB" id="A0A8G2FCQ8"/>
<dbReference type="Proteomes" id="UP000186308">
    <property type="component" value="Unassembled WGS sequence"/>
</dbReference>
<feature type="compositionally biased region" description="Pro residues" evidence="1">
    <location>
        <begin position="86"/>
        <end position="98"/>
    </location>
</feature>
<dbReference type="InterPro" id="IPR007168">
    <property type="entry name" value="Phageshock_PspC_N"/>
</dbReference>
<feature type="transmembrane region" description="Helical" evidence="2">
    <location>
        <begin position="20"/>
        <end position="40"/>
    </location>
</feature>
<dbReference type="RefSeq" id="WP_029312423.1">
    <property type="nucleotide sequence ID" value="NZ_DAOMCH010000048.1"/>
</dbReference>
<dbReference type="Pfam" id="PF04024">
    <property type="entry name" value="PspC"/>
    <property type="match status" value="1"/>
</dbReference>
<evidence type="ECO:0000313" key="4">
    <source>
        <dbReference type="EMBL" id="SIQ08160.1"/>
    </source>
</evidence>
<sequence>MSTTMNRSDFTIAVSARRGALAGVCAALAAFIEVPCWIIRAVAVLLLMWHPIAAILVYLALAAFIRHGRGRFSQRLSSLRDRVAPPRAPDMPGPGSAPRPILPIDGLASRFANLDLRLARLEARAADPDRLLRRRFDRL</sequence>
<keyword evidence="2" id="KW-0812">Transmembrane</keyword>
<gene>
    <name evidence="4" type="ORF">SAMN05421828_101197</name>
</gene>
<protein>
    <submittedName>
        <fullName evidence="4">Phage shock protein C (PspC) family protein</fullName>
    </submittedName>
</protein>
<keyword evidence="2" id="KW-0472">Membrane</keyword>
<feature type="region of interest" description="Disordered" evidence="1">
    <location>
        <begin position="78"/>
        <end position="98"/>
    </location>
</feature>
<evidence type="ECO:0000256" key="2">
    <source>
        <dbReference type="SAM" id="Phobius"/>
    </source>
</evidence>
<evidence type="ECO:0000259" key="3">
    <source>
        <dbReference type="Pfam" id="PF04024"/>
    </source>
</evidence>
<name>A0A8G2FCQ8_ACIRU</name>